<feature type="domain" description="NAD-dependent epimerase/dehydratase" evidence="1">
    <location>
        <begin position="360"/>
        <end position="581"/>
    </location>
</feature>
<evidence type="ECO:0000313" key="4">
    <source>
        <dbReference type="EMBL" id="PFG49952.1"/>
    </source>
</evidence>
<dbReference type="Gene3D" id="3.30.360.10">
    <property type="entry name" value="Dihydrodipicolinate Reductase, domain 2"/>
    <property type="match status" value="1"/>
</dbReference>
<dbReference type="InterPro" id="IPR001509">
    <property type="entry name" value="Epimerase_deHydtase"/>
</dbReference>
<keyword evidence="5" id="KW-1185">Reference proteome</keyword>
<dbReference type="GO" id="GO:0000166">
    <property type="term" value="F:nucleotide binding"/>
    <property type="evidence" value="ECO:0007669"/>
    <property type="project" value="InterPro"/>
</dbReference>
<dbReference type="InterPro" id="IPR036291">
    <property type="entry name" value="NAD(P)-bd_dom_sf"/>
</dbReference>
<dbReference type="GO" id="GO:0004029">
    <property type="term" value="F:aldehyde dehydrogenase (NAD+) activity"/>
    <property type="evidence" value="ECO:0007669"/>
    <property type="project" value="TreeGrafter"/>
</dbReference>
<dbReference type="SUPFAM" id="SSF55347">
    <property type="entry name" value="Glyceraldehyde-3-phosphate dehydrogenase-like, C-terminal domain"/>
    <property type="match status" value="1"/>
</dbReference>
<dbReference type="EMBL" id="PDJK01000002">
    <property type="protein sequence ID" value="PFG49952.1"/>
    <property type="molecule type" value="Genomic_DNA"/>
</dbReference>
<evidence type="ECO:0000259" key="2">
    <source>
        <dbReference type="Pfam" id="PF01408"/>
    </source>
</evidence>
<gene>
    <name evidence="4" type="ORF">ATK36_5146</name>
</gene>
<feature type="domain" description="GFO/IDH/MocA-like oxidoreductase" evidence="3">
    <location>
        <begin position="149"/>
        <end position="261"/>
    </location>
</feature>
<evidence type="ECO:0000259" key="1">
    <source>
        <dbReference type="Pfam" id="PF01370"/>
    </source>
</evidence>
<name>A0A2A9FHA5_9PSEU</name>
<dbReference type="InterPro" id="IPR051783">
    <property type="entry name" value="NAD(P)-dependent_oxidoreduct"/>
</dbReference>
<dbReference type="InterPro" id="IPR055170">
    <property type="entry name" value="GFO_IDH_MocA-like_dom"/>
</dbReference>
<dbReference type="PANTHER" id="PTHR48079">
    <property type="entry name" value="PROTEIN YEEZ"/>
    <property type="match status" value="1"/>
</dbReference>
<protein>
    <submittedName>
        <fullName evidence="4">Putative dehydrogenase</fullName>
    </submittedName>
</protein>
<reference evidence="4 5" key="1">
    <citation type="submission" date="2017-10" db="EMBL/GenBank/DDBJ databases">
        <title>Sequencing the genomes of 1000 actinobacteria strains.</title>
        <authorList>
            <person name="Klenk H.-P."/>
        </authorList>
    </citation>
    <scope>NUCLEOTIDE SEQUENCE [LARGE SCALE GENOMIC DNA]</scope>
    <source>
        <strain evidence="4 5">DSM 46092</strain>
    </source>
</reference>
<dbReference type="Gene3D" id="3.40.50.720">
    <property type="entry name" value="NAD(P)-binding Rossmann-like Domain"/>
    <property type="match status" value="2"/>
</dbReference>
<dbReference type="Pfam" id="PF01370">
    <property type="entry name" value="Epimerase"/>
    <property type="match status" value="1"/>
</dbReference>
<dbReference type="Pfam" id="PF22725">
    <property type="entry name" value="GFO_IDH_MocA_C3"/>
    <property type="match status" value="1"/>
</dbReference>
<comment type="caution">
    <text evidence="4">The sequence shown here is derived from an EMBL/GenBank/DDBJ whole genome shotgun (WGS) entry which is preliminary data.</text>
</comment>
<dbReference type="Pfam" id="PF01408">
    <property type="entry name" value="GFO_IDH_MocA"/>
    <property type="match status" value="1"/>
</dbReference>
<evidence type="ECO:0000259" key="3">
    <source>
        <dbReference type="Pfam" id="PF22725"/>
    </source>
</evidence>
<dbReference type="AlphaFoldDB" id="A0A2A9FHA5"/>
<dbReference type="PANTHER" id="PTHR48079:SF6">
    <property type="entry name" value="NAD(P)-BINDING DOMAIN-CONTAINING PROTEIN-RELATED"/>
    <property type="match status" value="1"/>
</dbReference>
<feature type="domain" description="Gfo/Idh/MocA-like oxidoreductase N-terminal" evidence="2">
    <location>
        <begin position="9"/>
        <end position="136"/>
    </location>
</feature>
<dbReference type="SUPFAM" id="SSF51735">
    <property type="entry name" value="NAD(P)-binding Rossmann-fold domains"/>
    <property type="match status" value="2"/>
</dbReference>
<accession>A0A2A9FHA5</accession>
<evidence type="ECO:0000313" key="5">
    <source>
        <dbReference type="Proteomes" id="UP000243542"/>
    </source>
</evidence>
<proteinExistence type="predicted"/>
<sequence length="666" mass="71814">MTAGTRPPRLGIVGCGAVTERCHLPALVSGEPFQLTVLADSAAEHAARAGARYRQLREAKGFDPGPLPLCTQDISAALDEIDVAIVATGPASHASITAMLARAGKHVLLEKPVVRTVEECAEVRAAALAGGVTVVPAHVRRFFPAAYWIKQKLESGWFGTVRRVRWREGAEYGWPVLSPFTFDAKAGGGVLTDLSPHVADLLTHWFGTQIELVRCTDNRAGGVDTEVRLELRAGGVDIDIELSWLRRVENQITIEGSAASVSVGTVRTADYVARDADGAITDEGAVPALGPSQLTRDGLFHRQLVEFDRALRGEDTAVATLAEAEMGVELAHRCQAERVSSLPRPWQTSRRIASRGSRRVAVTGATGFIGAQVVDLLLRDEKTTVVALGRSLPKWARLAHWDSERVEFVRPDILEATELADAVQGCDTVVHTVYGSDSDRARRWAVSVDGTKAVVAAARKASVRRLVHVSSMSVYDPAAGPVLTEDSALVAAEPDDLSYAHQKLAAEQAVLQATDDPMEVVCVQPTVVYGPGGPLWTVRPLRKLPEDNSCLPSEAGGVCNAVHVHDVAEAVVFLAEADGVNGRRLLLSGPESVAWGTFYDYYRDMLRLPRHYLPDNAAWPEADRKFYASPTTVDTSRLATLGFRPRFGLAEGMAQVAEWASWSGLA</sequence>
<organism evidence="4 5">
    <name type="scientific">Amycolatopsis sulphurea</name>
    <dbReference type="NCBI Taxonomy" id="76022"/>
    <lineage>
        <taxon>Bacteria</taxon>
        <taxon>Bacillati</taxon>
        <taxon>Actinomycetota</taxon>
        <taxon>Actinomycetes</taxon>
        <taxon>Pseudonocardiales</taxon>
        <taxon>Pseudonocardiaceae</taxon>
        <taxon>Amycolatopsis</taxon>
    </lineage>
</organism>
<dbReference type="InterPro" id="IPR000683">
    <property type="entry name" value="Gfo/Idh/MocA-like_OxRdtase_N"/>
</dbReference>
<dbReference type="GO" id="GO:0005737">
    <property type="term" value="C:cytoplasm"/>
    <property type="evidence" value="ECO:0007669"/>
    <property type="project" value="TreeGrafter"/>
</dbReference>
<dbReference type="RefSeq" id="WP_098513778.1">
    <property type="nucleotide sequence ID" value="NZ_JBIAKZ010000028.1"/>
</dbReference>
<dbReference type="Proteomes" id="UP000243542">
    <property type="component" value="Unassembled WGS sequence"/>
</dbReference>